<sequence>MPTAKDTIATLGTEVELRSVALASPLNRTMIREDNSKYTEEMVETTQGVGVTRKMLVAWAGDRRKPAIVTYHDLGLNYISNFQAFCNYPEMSEILQHFCIFHLNAPGQEEGAPVIPESETYPSMDEMAEQVNDVINHFAIVKYIGWGVGMGANVLIRHALKYPERVDSLALVNSLITAPGWIEWGYQKRNVNHLRQHGVTQSVLDYLLWHHFGYAPDERAHDLVNMYKHYFSQDLTAANLAKLSEQYIWRTAIDIDREHNMDQKGDTKTLKIPVLNLVGAYSPFVEETVTLNGKLNPVNCTWMKIQDAAMVLEEQPGKVAEAFLLFMQGQGYCLNLRRKSVAF</sequence>
<dbReference type="EMBL" id="VCGU01000458">
    <property type="protein sequence ID" value="TRY62533.1"/>
    <property type="molecule type" value="Genomic_DNA"/>
</dbReference>
<reference evidence="2 3" key="1">
    <citation type="journal article" date="2018" name="Nat. Ecol. Evol.">
        <title>Genomic signatures of mitonuclear coevolution across populations of Tigriopus californicus.</title>
        <authorList>
            <person name="Barreto F.S."/>
            <person name="Watson E.T."/>
            <person name="Lima T.G."/>
            <person name="Willett C.S."/>
            <person name="Edmands S."/>
            <person name="Li W."/>
            <person name="Burton R.S."/>
        </authorList>
    </citation>
    <scope>NUCLEOTIDE SEQUENCE [LARGE SCALE GENOMIC DNA]</scope>
    <source>
        <strain evidence="2 3">San Diego</strain>
    </source>
</reference>
<dbReference type="InterPro" id="IPR004142">
    <property type="entry name" value="NDRG"/>
</dbReference>
<dbReference type="AlphaFoldDB" id="A0A553NAR8"/>
<proteinExistence type="inferred from homology"/>
<evidence type="ECO:0000256" key="1">
    <source>
        <dbReference type="ARBA" id="ARBA00005598"/>
    </source>
</evidence>
<evidence type="ECO:0000313" key="3">
    <source>
        <dbReference type="Proteomes" id="UP000318571"/>
    </source>
</evidence>
<dbReference type="OMA" id="LQGEGYC"/>
<evidence type="ECO:0000313" key="2">
    <source>
        <dbReference type="EMBL" id="TRY62533.1"/>
    </source>
</evidence>
<protein>
    <recommendedName>
        <fullName evidence="4">Protein NDRG3</fullName>
    </recommendedName>
</protein>
<comment type="similarity">
    <text evidence="1">Belongs to the NDRG family.</text>
</comment>
<dbReference type="InterPro" id="IPR029058">
    <property type="entry name" value="AB_hydrolase_fold"/>
</dbReference>
<dbReference type="Gene3D" id="3.40.50.1820">
    <property type="entry name" value="alpha/beta hydrolase"/>
    <property type="match status" value="1"/>
</dbReference>
<dbReference type="OrthoDB" id="741027at2759"/>
<keyword evidence="3" id="KW-1185">Reference proteome</keyword>
<name>A0A553NAR8_TIGCA</name>
<dbReference type="Pfam" id="PF03096">
    <property type="entry name" value="Ndr"/>
    <property type="match status" value="1"/>
</dbReference>
<comment type="caution">
    <text evidence="2">The sequence shown here is derived from an EMBL/GenBank/DDBJ whole genome shotgun (WGS) entry which is preliminary data.</text>
</comment>
<dbReference type="SUPFAM" id="SSF53474">
    <property type="entry name" value="alpha/beta-Hydrolases"/>
    <property type="match status" value="1"/>
</dbReference>
<dbReference type="Proteomes" id="UP000318571">
    <property type="component" value="Chromosome 10"/>
</dbReference>
<evidence type="ECO:0008006" key="4">
    <source>
        <dbReference type="Google" id="ProtNLM"/>
    </source>
</evidence>
<dbReference type="PANTHER" id="PTHR11034">
    <property type="entry name" value="N-MYC DOWNSTREAM REGULATED"/>
    <property type="match status" value="1"/>
</dbReference>
<gene>
    <name evidence="2" type="ORF">TCAL_06292</name>
</gene>
<accession>A0A553NAR8</accession>
<organism evidence="2 3">
    <name type="scientific">Tigriopus californicus</name>
    <name type="common">Marine copepod</name>
    <dbReference type="NCBI Taxonomy" id="6832"/>
    <lineage>
        <taxon>Eukaryota</taxon>
        <taxon>Metazoa</taxon>
        <taxon>Ecdysozoa</taxon>
        <taxon>Arthropoda</taxon>
        <taxon>Crustacea</taxon>
        <taxon>Multicrustacea</taxon>
        <taxon>Hexanauplia</taxon>
        <taxon>Copepoda</taxon>
        <taxon>Harpacticoida</taxon>
        <taxon>Harpacticidae</taxon>
        <taxon>Tigriopus</taxon>
    </lineage>
</organism>